<evidence type="ECO:0000256" key="1">
    <source>
        <dbReference type="ARBA" id="ARBA00005964"/>
    </source>
</evidence>
<comment type="similarity">
    <text evidence="1 3">Belongs to the type-B carboxylesterase/lipase family.</text>
</comment>
<dbReference type="GO" id="GO:0016787">
    <property type="term" value="F:hydrolase activity"/>
    <property type="evidence" value="ECO:0007669"/>
    <property type="project" value="UniProtKB-KW"/>
</dbReference>
<evidence type="ECO:0000256" key="3">
    <source>
        <dbReference type="RuleBase" id="RU361235"/>
    </source>
</evidence>
<accession>A0A0F6QVT9</accession>
<dbReference type="Pfam" id="PF00135">
    <property type="entry name" value="COesterase"/>
    <property type="match status" value="1"/>
</dbReference>
<dbReference type="KEGG" id="ccj:UL81_02945"/>
<dbReference type="STRING" id="161896.UL81_02945"/>
<dbReference type="EMBL" id="CP011311">
    <property type="protein sequence ID" value="AKE38570.1"/>
    <property type="molecule type" value="Genomic_DNA"/>
</dbReference>
<reference evidence="4 5" key="1">
    <citation type="journal article" date="2015" name="Genome Announc.">
        <title>Complete Genome Sequence of Corynebacterium camporealensis DSM 44610, Isolated from the Milk of a Manchega Sheep with Subclinical Mastitis.</title>
        <authorList>
            <person name="Ruckert C."/>
            <person name="Albersmeier A."/>
            <person name="Winkler A."/>
            <person name="Tauch A."/>
        </authorList>
    </citation>
    <scope>NUCLEOTIDE SEQUENCE [LARGE SCALE GENOMIC DNA]</scope>
    <source>
        <strain evidence="4 5">DSM 44610</strain>
    </source>
</reference>
<evidence type="ECO:0000313" key="5">
    <source>
        <dbReference type="Proteomes" id="UP000033566"/>
    </source>
</evidence>
<sequence length="522" mass="55662">MPYITYDNVTGTGHKRGAVVSTISTTSGQLKGATIAVGDTKVEAFLGVPYAQHPTGSLRFAPPQPIEWDGEWDATEWGPTVNQEQYAKEMLAIVDNPLRELRHGNDSSLNLNIFSPDTAGSAPVLVYIHGGSFRQGSNSVGQWSGDRFARDGVVTVTINYRLGVEGSFSTDKSSNNGLRDQIAALQWVQDNIAQFGGDPNKVTVAGESAGAMSVGLLLTSPAAKGLFHQAILSSGAAGNSLSLEAGKAVTARFLEFLGRGTDPAAIAEASDEEVIEAAKQTQAYAQTPEAAGELHDAYLSSMVWQPTVDGDIIPTTPIQALREGHGHDVPVLIATNEDEGSLFIVASGLAAQMNEELMGPVLAALTGRPEIAPEIAEAARRSEEQTLGKVAEHAYDDWKFQVPLAEFIDARHTGNTQPTWRYQFTWDAPIFEGALGALHTLDLSFVFDTLDDEGAQRLVGNNAPQALADALHGAWVSFVKEGDPGWEPTKDAPGPTAIFDAEGYDVADSVGADVRARYAKFR</sequence>
<dbReference type="EC" id="3.1.1.-" evidence="3"/>
<dbReference type="PANTHER" id="PTHR43142">
    <property type="entry name" value="CARBOXYLIC ESTER HYDROLASE"/>
    <property type="match status" value="1"/>
</dbReference>
<protein>
    <recommendedName>
        <fullName evidence="3">Carboxylic ester hydrolase</fullName>
        <ecNumber evidence="3">3.1.1.-</ecNumber>
    </recommendedName>
</protein>
<dbReference type="HOGENOM" id="CLU_006586_16_4_11"/>
<dbReference type="PROSITE" id="PS00122">
    <property type="entry name" value="CARBOXYLESTERASE_B_1"/>
    <property type="match status" value="1"/>
</dbReference>
<dbReference type="SUPFAM" id="SSF53474">
    <property type="entry name" value="alpha/beta-Hydrolases"/>
    <property type="match status" value="1"/>
</dbReference>
<name>A0A0F6QVT9_9CORY</name>
<dbReference type="InterPro" id="IPR019826">
    <property type="entry name" value="Carboxylesterase_B_AS"/>
</dbReference>
<dbReference type="Proteomes" id="UP000033566">
    <property type="component" value="Chromosome"/>
</dbReference>
<evidence type="ECO:0000256" key="2">
    <source>
        <dbReference type="ARBA" id="ARBA00022801"/>
    </source>
</evidence>
<keyword evidence="2 3" id="KW-0378">Hydrolase</keyword>
<keyword evidence="5" id="KW-1185">Reference proteome</keyword>
<organism evidence="4 5">
    <name type="scientific">Corynebacterium camporealensis</name>
    <dbReference type="NCBI Taxonomy" id="161896"/>
    <lineage>
        <taxon>Bacteria</taxon>
        <taxon>Bacillati</taxon>
        <taxon>Actinomycetota</taxon>
        <taxon>Actinomycetes</taxon>
        <taxon>Mycobacteriales</taxon>
        <taxon>Corynebacteriaceae</taxon>
        <taxon>Corynebacterium</taxon>
    </lineage>
</organism>
<gene>
    <name evidence="4" type="primary">pnbA</name>
    <name evidence="4" type="ORF">UL81_02945</name>
</gene>
<proteinExistence type="inferred from homology"/>
<dbReference type="AlphaFoldDB" id="A0A0F6QVT9"/>
<dbReference type="PATRIC" id="fig|161896.4.peg.580"/>
<dbReference type="InterPro" id="IPR002018">
    <property type="entry name" value="CarbesteraseB"/>
</dbReference>
<evidence type="ECO:0000313" key="4">
    <source>
        <dbReference type="EMBL" id="AKE38570.1"/>
    </source>
</evidence>
<dbReference type="ESTHER" id="9cory-a0a0f6qvt9">
    <property type="family name" value="Carb_B_Bacteria"/>
</dbReference>
<dbReference type="InterPro" id="IPR029058">
    <property type="entry name" value="AB_hydrolase_fold"/>
</dbReference>
<dbReference type="PANTHER" id="PTHR43142:SF1">
    <property type="entry name" value="CARBOXYLIC ESTER HYDROLASE"/>
    <property type="match status" value="1"/>
</dbReference>
<dbReference type="Gene3D" id="3.40.50.1820">
    <property type="entry name" value="alpha/beta hydrolase"/>
    <property type="match status" value="1"/>
</dbReference>